<evidence type="ECO:0000313" key="4">
    <source>
        <dbReference type="Proteomes" id="UP001597120"/>
    </source>
</evidence>
<gene>
    <name evidence="3" type="ORF">ACFQ03_03655</name>
</gene>
<organism evidence="3 4">
    <name type="scientific">Paenibacillus residui</name>
    <dbReference type="NCBI Taxonomy" id="629724"/>
    <lineage>
        <taxon>Bacteria</taxon>
        <taxon>Bacillati</taxon>
        <taxon>Bacillota</taxon>
        <taxon>Bacilli</taxon>
        <taxon>Bacillales</taxon>
        <taxon>Paenibacillaceae</taxon>
        <taxon>Paenibacillus</taxon>
    </lineage>
</organism>
<dbReference type="InterPro" id="IPR029050">
    <property type="entry name" value="Immunoprotect_excell_Ig-like"/>
</dbReference>
<comment type="caution">
    <text evidence="3">The sequence shown here is derived from an EMBL/GenBank/DDBJ whole genome shotgun (WGS) entry which is preliminary data.</text>
</comment>
<protein>
    <recommendedName>
        <fullName evidence="5">DUF4179 domain-containing protein</fullName>
    </recommendedName>
</protein>
<accession>A0ABW3D779</accession>
<name>A0ABW3D779_9BACL</name>
<dbReference type="Gene3D" id="2.60.40.1240">
    <property type="match status" value="1"/>
</dbReference>
<proteinExistence type="predicted"/>
<dbReference type="EMBL" id="JBHTIU010000010">
    <property type="protein sequence ID" value="MFD0868232.1"/>
    <property type="molecule type" value="Genomic_DNA"/>
</dbReference>
<keyword evidence="4" id="KW-1185">Reference proteome</keyword>
<evidence type="ECO:0000313" key="3">
    <source>
        <dbReference type="EMBL" id="MFD0868232.1"/>
    </source>
</evidence>
<feature type="signal peptide" evidence="2">
    <location>
        <begin position="1"/>
        <end position="27"/>
    </location>
</feature>
<reference evidence="4" key="1">
    <citation type="journal article" date="2019" name="Int. J. Syst. Evol. Microbiol.">
        <title>The Global Catalogue of Microorganisms (GCM) 10K type strain sequencing project: providing services to taxonomists for standard genome sequencing and annotation.</title>
        <authorList>
            <consortium name="The Broad Institute Genomics Platform"/>
            <consortium name="The Broad Institute Genome Sequencing Center for Infectious Disease"/>
            <person name="Wu L."/>
            <person name="Ma J."/>
        </authorList>
    </citation>
    <scope>NUCLEOTIDE SEQUENCE [LARGE SCALE GENOMIC DNA]</scope>
    <source>
        <strain evidence="4">CCUG 57263</strain>
    </source>
</reference>
<dbReference type="RefSeq" id="WP_144939401.1">
    <property type="nucleotide sequence ID" value="NZ_JBHTIU010000010.1"/>
</dbReference>
<sequence>MVVRWKKTLSAVVLTASLLSSGYSAYAAGDLPVAAEQTSAVYSLTEALSVEVKSVLNERNDTGSRIGIVVKMENNSGRNARVPDYEVRVRTSDGLQYTLQPSATNARTVQPKEKIELSYMTSVDRTGFNVSEISWVDIDMYVYPKVETEMLTVPVQQLEWTGSGDEINRQGAVLKWGESFTIPSLTSPLRYTPSKVEEENTPTGPVKLITLLVENPGTTMETVPDFMLEGKSGKSVFKGQRAETEPITLEPGEREYIHYAIPVKNNVDLESFNLLTQENFMVADPTGKLTPIPYEIGRLNVVLPGKTGFSLHGLNRYVMDTPMKVDDVNSLIHPDVDVSLVELYMHENQGEGYKTAIAKFKLRNKGEQPVPVPVFDVDLKNSGGYTYSGVRQISSTEKLMPNLSYTVSYSFAIPESENEEKLGLFLVDSQTAKPYRTTISAYQTEIMKQDETSSRLSFYPFDVELKDWTLLTSTNPMPGYVTYSYKLQLDLDIQRKDRVVLDQSFSTMKVELIDTLGRTIAQEHFSFTGMNRLISGVQTVEFKDLRTDQYEYPLTIRIYEAIETPQGEAKRLVKTLKQH</sequence>
<evidence type="ECO:0000256" key="1">
    <source>
        <dbReference type="ARBA" id="ARBA00022729"/>
    </source>
</evidence>
<dbReference type="Proteomes" id="UP001597120">
    <property type="component" value="Unassembled WGS sequence"/>
</dbReference>
<evidence type="ECO:0000256" key="2">
    <source>
        <dbReference type="SAM" id="SignalP"/>
    </source>
</evidence>
<feature type="chain" id="PRO_5045732662" description="DUF4179 domain-containing protein" evidence="2">
    <location>
        <begin position="28"/>
        <end position="579"/>
    </location>
</feature>
<keyword evidence="1 2" id="KW-0732">Signal</keyword>
<evidence type="ECO:0008006" key="5">
    <source>
        <dbReference type="Google" id="ProtNLM"/>
    </source>
</evidence>